<evidence type="ECO:0000256" key="5">
    <source>
        <dbReference type="ARBA" id="ARBA00022989"/>
    </source>
</evidence>
<dbReference type="PANTHER" id="PTHR21137:SF42">
    <property type="entry name" value="ODORANT RECEPTOR 83A"/>
    <property type="match status" value="1"/>
</dbReference>
<dbReference type="Pfam" id="PF02949">
    <property type="entry name" value="7tm_6"/>
    <property type="match status" value="1"/>
</dbReference>
<keyword evidence="6 9" id="KW-0472">Membrane</keyword>
<feature type="transmembrane region" description="Helical" evidence="9">
    <location>
        <begin position="50"/>
        <end position="75"/>
    </location>
</feature>
<comment type="subcellular location">
    <subcellularLocation>
        <location evidence="9">Cell membrane</location>
        <topology evidence="9">Multi-pass membrane protein</topology>
    </subcellularLocation>
    <subcellularLocation>
        <location evidence="1">Membrane</location>
        <topology evidence="1">Multi-pass membrane protein</topology>
    </subcellularLocation>
</comment>
<feature type="transmembrane region" description="Helical" evidence="9">
    <location>
        <begin position="384"/>
        <end position="404"/>
    </location>
</feature>
<keyword evidence="8 9" id="KW-0807">Transducer</keyword>
<evidence type="ECO:0000256" key="2">
    <source>
        <dbReference type="ARBA" id="ARBA00022606"/>
    </source>
</evidence>
<dbReference type="EMBL" id="KX609504">
    <property type="protein sequence ID" value="ARN17911.1"/>
    <property type="molecule type" value="mRNA"/>
</dbReference>
<keyword evidence="11" id="KW-1185">Reference proteome</keyword>
<feature type="transmembrane region" description="Helical" evidence="9">
    <location>
        <begin position="87"/>
        <end position="106"/>
    </location>
</feature>
<evidence type="ECO:0000313" key="10">
    <source>
        <dbReference type="EMBL" id="ARN17911.1"/>
    </source>
</evidence>
<evidence type="ECO:0000256" key="4">
    <source>
        <dbReference type="ARBA" id="ARBA00022725"/>
    </source>
</evidence>
<evidence type="ECO:0000256" key="1">
    <source>
        <dbReference type="ARBA" id="ARBA00004141"/>
    </source>
</evidence>
<evidence type="ECO:0000313" key="11">
    <source>
        <dbReference type="Proteomes" id="UP000694920"/>
    </source>
</evidence>
<sequence>MERKTLYKIAPNEYNKDYQSNVEYAIKLNRWLLKPIGIWPIRSSSKLSNIISFIYSGLCCFIMIFMVVPTCIEIFTGEQSLKSKLEIFGPTNFCAMAIIKYCVFAFRSRKLKVCIDFIIADWREVSNKEERVIMFRNVYIARSLTGVCVTFMFAGGIFYNILLPLLTSNSLSSGNVTIRMLPYRGNYILFDAYVGPFYHMVYLMHCLCAIIMYSVTTVVCSLATKFVMHTCGQCQIVISLLKNLIDGNQNCSRTLDDRLAVVVVRHLRVLRFASHVENILNELCLLEFVGCTINLCLLGYYFITEFENANTLGLITFFLLLVSFTFNIFIFCYVGELLTDHCHQIGEASYMIDWYRLSGRQGRFLIMIIAIANRPINLTAGKMIQWSLMCFTNVIKVAVAYLNIIRKITS</sequence>
<evidence type="ECO:0000313" key="12">
    <source>
        <dbReference type="RefSeq" id="XP_015589025.1"/>
    </source>
</evidence>
<keyword evidence="7 9" id="KW-0675">Receptor</keyword>
<dbReference type="KEGG" id="ccin:107264840"/>
<dbReference type="Proteomes" id="UP000694920">
    <property type="component" value="Unplaced"/>
</dbReference>
<evidence type="ECO:0000256" key="7">
    <source>
        <dbReference type="ARBA" id="ARBA00023170"/>
    </source>
</evidence>
<dbReference type="GO" id="GO:0004984">
    <property type="term" value="F:olfactory receptor activity"/>
    <property type="evidence" value="ECO:0007669"/>
    <property type="project" value="InterPro"/>
</dbReference>
<feature type="transmembrane region" description="Helical" evidence="9">
    <location>
        <begin position="202"/>
        <end position="223"/>
    </location>
</feature>
<reference evidence="12" key="2">
    <citation type="submission" date="2025-04" db="UniProtKB">
        <authorList>
            <consortium name="RefSeq"/>
        </authorList>
    </citation>
    <scope>IDENTIFICATION</scope>
</reference>
<reference evidence="10" key="1">
    <citation type="submission" date="2016-07" db="EMBL/GenBank/DDBJ databases">
        <title>Olfactory-related genes from the wheat stem sawfly, an agronomic pest and primitive hymenopteran.</title>
        <authorList>
            <person name="Gress J.C."/>
            <person name="Carey C.C."/>
            <person name="Dykgreve T.A."/>
            <person name="Walden K.O."/>
            <person name="Robertson H.M."/>
            <person name="Mazurie A."/>
            <person name="Wanner K.W."/>
        </authorList>
    </citation>
    <scope>NUCLEOTIDE SEQUENCE</scope>
</reference>
<keyword evidence="2 9" id="KW-0716">Sensory transduction</keyword>
<dbReference type="GO" id="GO:0007165">
    <property type="term" value="P:signal transduction"/>
    <property type="evidence" value="ECO:0007669"/>
    <property type="project" value="UniProtKB-KW"/>
</dbReference>
<feature type="transmembrane region" description="Helical" evidence="9">
    <location>
        <begin position="283"/>
        <end position="303"/>
    </location>
</feature>
<comment type="similarity">
    <text evidence="9">Belongs to the insect chemoreceptor superfamily. Heteromeric odorant receptor channel (TC 1.A.69) family.</text>
</comment>
<feature type="transmembrane region" description="Helical" evidence="9">
    <location>
        <begin position="139"/>
        <end position="162"/>
    </location>
</feature>
<dbReference type="RefSeq" id="XP_015589025.1">
    <property type="nucleotide sequence ID" value="XM_015733539.2"/>
</dbReference>
<accession>A0A1W6L1C1</accession>
<keyword evidence="3 9" id="KW-0812">Transmembrane</keyword>
<keyword evidence="5 9" id="KW-1133">Transmembrane helix</keyword>
<evidence type="ECO:0000256" key="9">
    <source>
        <dbReference type="RuleBase" id="RU351113"/>
    </source>
</evidence>
<dbReference type="GO" id="GO:0005549">
    <property type="term" value="F:odorant binding"/>
    <property type="evidence" value="ECO:0007669"/>
    <property type="project" value="InterPro"/>
</dbReference>
<comment type="caution">
    <text evidence="9">Lacks conserved residue(s) required for the propagation of feature annotation.</text>
</comment>
<feature type="transmembrane region" description="Helical" evidence="9">
    <location>
        <begin position="315"/>
        <end position="334"/>
    </location>
</feature>
<dbReference type="InterPro" id="IPR004117">
    <property type="entry name" value="7tm6_olfct_rcpt"/>
</dbReference>
<feature type="transmembrane region" description="Helical" evidence="9">
    <location>
        <begin position="354"/>
        <end position="372"/>
    </location>
</feature>
<organism evidence="10">
    <name type="scientific">Cephus cinctus</name>
    <name type="common">Wheat stem sawfly</name>
    <dbReference type="NCBI Taxonomy" id="211228"/>
    <lineage>
        <taxon>Eukaryota</taxon>
        <taxon>Metazoa</taxon>
        <taxon>Ecdysozoa</taxon>
        <taxon>Arthropoda</taxon>
        <taxon>Hexapoda</taxon>
        <taxon>Insecta</taxon>
        <taxon>Pterygota</taxon>
        <taxon>Neoptera</taxon>
        <taxon>Endopterygota</taxon>
        <taxon>Hymenoptera</taxon>
        <taxon>Cephoidea</taxon>
        <taxon>Cephidae</taxon>
        <taxon>Cephus</taxon>
    </lineage>
</organism>
<name>A0A1W6L1C1_CEPCN</name>
<evidence type="ECO:0000256" key="6">
    <source>
        <dbReference type="ARBA" id="ARBA00023136"/>
    </source>
</evidence>
<protein>
    <recommendedName>
        <fullName evidence="9">Odorant receptor</fullName>
    </recommendedName>
</protein>
<dbReference type="AlphaFoldDB" id="A0A1W6L1C1"/>
<dbReference type="PANTHER" id="PTHR21137">
    <property type="entry name" value="ODORANT RECEPTOR"/>
    <property type="match status" value="1"/>
</dbReference>
<keyword evidence="4 9" id="KW-0552">Olfaction</keyword>
<evidence type="ECO:0000256" key="3">
    <source>
        <dbReference type="ARBA" id="ARBA00022692"/>
    </source>
</evidence>
<dbReference type="GO" id="GO:0005886">
    <property type="term" value="C:plasma membrane"/>
    <property type="evidence" value="ECO:0007669"/>
    <property type="project" value="UniProtKB-SubCell"/>
</dbReference>
<proteinExistence type="evidence at transcript level"/>
<gene>
    <name evidence="10" type="primary">Or40</name>
    <name evidence="12" type="synonym">LOC107264840</name>
</gene>
<dbReference type="GeneID" id="107264840"/>
<dbReference type="OrthoDB" id="6617147at2759"/>
<evidence type="ECO:0000256" key="8">
    <source>
        <dbReference type="ARBA" id="ARBA00023224"/>
    </source>
</evidence>